<dbReference type="GO" id="GO:0046872">
    <property type="term" value="F:metal ion binding"/>
    <property type="evidence" value="ECO:0007669"/>
    <property type="project" value="UniProtKB-KW"/>
</dbReference>
<proteinExistence type="inferred from homology"/>
<evidence type="ECO:0000313" key="10">
    <source>
        <dbReference type="EMBL" id="GAH46205.1"/>
    </source>
</evidence>
<sequence>MTYHEAIAYLESFVDYEKLMGYVYDPVRFNLARPRRLLAALGDPQQRFDAIHIAGTKGKGSAAIMTDAMLRAAGYRSGLFTQPHLVSFRERIVTDGELIPEQNLAALVERAQPVIEEHKEHPEEGRLSFFEIYTALALLYFAERGVDLAVMECGLGGRLDATNVLAPVVCAITPIGIEHTAELGDTLAAIAGEKAGIIKPHTPLVMAPQEPEAEEVILRTATDREAEVYRVIVGAAAASGEGAVMPGQL</sequence>
<gene>
    <name evidence="10" type="ORF">S03H2_17331</name>
</gene>
<dbReference type="Gene3D" id="3.40.1190.10">
    <property type="entry name" value="Mur-like, catalytic domain"/>
    <property type="match status" value="1"/>
</dbReference>
<dbReference type="GO" id="GO:0005524">
    <property type="term" value="F:ATP binding"/>
    <property type="evidence" value="ECO:0007669"/>
    <property type="project" value="UniProtKB-KW"/>
</dbReference>
<name>X1GMW5_9ZZZZ</name>
<reference evidence="10" key="1">
    <citation type="journal article" date="2014" name="Front. Microbiol.">
        <title>High frequency of phylogenetically diverse reductive dehalogenase-homologous genes in deep subseafloor sedimentary metagenomes.</title>
        <authorList>
            <person name="Kawai M."/>
            <person name="Futagami T."/>
            <person name="Toyoda A."/>
            <person name="Takaki Y."/>
            <person name="Nishi S."/>
            <person name="Hori S."/>
            <person name="Arai W."/>
            <person name="Tsubouchi T."/>
            <person name="Morono Y."/>
            <person name="Uchiyama I."/>
            <person name="Ito T."/>
            <person name="Fujiyama A."/>
            <person name="Inagaki F."/>
            <person name="Takami H."/>
        </authorList>
    </citation>
    <scope>NUCLEOTIDE SEQUENCE</scope>
    <source>
        <strain evidence="10">Expedition CK06-06</strain>
    </source>
</reference>
<keyword evidence="7" id="KW-0067">ATP-binding</keyword>
<dbReference type="GO" id="GO:0008841">
    <property type="term" value="F:dihydrofolate synthase activity"/>
    <property type="evidence" value="ECO:0007669"/>
    <property type="project" value="TreeGrafter"/>
</dbReference>
<dbReference type="InterPro" id="IPR018109">
    <property type="entry name" value="Folylpolyglutamate_synth_CS"/>
</dbReference>
<evidence type="ECO:0000256" key="6">
    <source>
        <dbReference type="ARBA" id="ARBA00022741"/>
    </source>
</evidence>
<organism evidence="10">
    <name type="scientific">marine sediment metagenome</name>
    <dbReference type="NCBI Taxonomy" id="412755"/>
    <lineage>
        <taxon>unclassified sequences</taxon>
        <taxon>metagenomes</taxon>
        <taxon>ecological metagenomes</taxon>
    </lineage>
</organism>
<dbReference type="EMBL" id="BARU01008930">
    <property type="protein sequence ID" value="GAH46205.1"/>
    <property type="molecule type" value="Genomic_DNA"/>
</dbReference>
<comment type="caution">
    <text evidence="10">The sequence shown here is derived from an EMBL/GenBank/DDBJ whole genome shotgun (WGS) entry which is preliminary data.</text>
</comment>
<dbReference type="NCBIfam" id="TIGR01499">
    <property type="entry name" value="folC"/>
    <property type="match status" value="1"/>
</dbReference>
<feature type="non-terminal residue" evidence="10">
    <location>
        <position position="249"/>
    </location>
</feature>
<keyword evidence="6" id="KW-0547">Nucleotide-binding</keyword>
<protein>
    <recommendedName>
        <fullName evidence="3">tetrahydrofolate synthase</fullName>
        <ecNumber evidence="3">6.3.2.17</ecNumber>
    </recommendedName>
</protein>
<comment type="similarity">
    <text evidence="2">Belongs to the folylpolyglutamate synthase family.</text>
</comment>
<dbReference type="InterPro" id="IPR036565">
    <property type="entry name" value="Mur-like_cat_sf"/>
</dbReference>
<dbReference type="SUPFAM" id="SSF53623">
    <property type="entry name" value="MurD-like peptide ligases, catalytic domain"/>
    <property type="match status" value="1"/>
</dbReference>
<accession>X1GMW5</accession>
<evidence type="ECO:0000256" key="3">
    <source>
        <dbReference type="ARBA" id="ARBA00013025"/>
    </source>
</evidence>
<dbReference type="GO" id="GO:0004326">
    <property type="term" value="F:tetrahydrofolylpolyglutamate synthase activity"/>
    <property type="evidence" value="ECO:0007669"/>
    <property type="project" value="UniProtKB-EC"/>
</dbReference>
<evidence type="ECO:0000256" key="8">
    <source>
        <dbReference type="ARBA" id="ARBA00022842"/>
    </source>
</evidence>
<evidence type="ECO:0000256" key="1">
    <source>
        <dbReference type="ARBA" id="ARBA00001946"/>
    </source>
</evidence>
<dbReference type="EC" id="6.3.2.17" evidence="3"/>
<dbReference type="GO" id="GO:0005737">
    <property type="term" value="C:cytoplasm"/>
    <property type="evidence" value="ECO:0007669"/>
    <property type="project" value="TreeGrafter"/>
</dbReference>
<evidence type="ECO:0000256" key="4">
    <source>
        <dbReference type="ARBA" id="ARBA00022598"/>
    </source>
</evidence>
<dbReference type="PANTHER" id="PTHR11136:SF0">
    <property type="entry name" value="DIHYDROFOLATE SYNTHETASE-RELATED"/>
    <property type="match status" value="1"/>
</dbReference>
<keyword evidence="4" id="KW-0436">Ligase</keyword>
<dbReference type="PROSITE" id="PS01012">
    <property type="entry name" value="FOLYLPOLYGLU_SYNT_2"/>
    <property type="match status" value="1"/>
</dbReference>
<comment type="cofactor">
    <cofactor evidence="1">
        <name>Mg(2+)</name>
        <dbReference type="ChEBI" id="CHEBI:18420"/>
    </cofactor>
</comment>
<dbReference type="FunFam" id="3.40.1190.10:FF:000011">
    <property type="entry name" value="Folylpolyglutamate synthase/dihydrofolate synthase"/>
    <property type="match status" value="1"/>
</dbReference>
<dbReference type="PANTHER" id="PTHR11136">
    <property type="entry name" value="FOLYLPOLYGLUTAMATE SYNTHASE-RELATED"/>
    <property type="match status" value="1"/>
</dbReference>
<keyword evidence="8" id="KW-0460">Magnesium</keyword>
<keyword evidence="5" id="KW-0479">Metal-binding</keyword>
<evidence type="ECO:0000256" key="9">
    <source>
        <dbReference type="ARBA" id="ARBA00047493"/>
    </source>
</evidence>
<comment type="catalytic activity">
    <reaction evidence="9">
        <text>(6S)-5,6,7,8-tetrahydrofolyl-(gamma-L-Glu)(n) + L-glutamate + ATP = (6S)-5,6,7,8-tetrahydrofolyl-(gamma-L-Glu)(n+1) + ADP + phosphate + H(+)</text>
        <dbReference type="Rhea" id="RHEA:10580"/>
        <dbReference type="Rhea" id="RHEA-COMP:14738"/>
        <dbReference type="Rhea" id="RHEA-COMP:14740"/>
        <dbReference type="ChEBI" id="CHEBI:15378"/>
        <dbReference type="ChEBI" id="CHEBI:29985"/>
        <dbReference type="ChEBI" id="CHEBI:30616"/>
        <dbReference type="ChEBI" id="CHEBI:43474"/>
        <dbReference type="ChEBI" id="CHEBI:141005"/>
        <dbReference type="ChEBI" id="CHEBI:456216"/>
        <dbReference type="EC" id="6.3.2.17"/>
    </reaction>
</comment>
<evidence type="ECO:0000256" key="5">
    <source>
        <dbReference type="ARBA" id="ARBA00022723"/>
    </source>
</evidence>
<evidence type="ECO:0000256" key="2">
    <source>
        <dbReference type="ARBA" id="ARBA00008276"/>
    </source>
</evidence>
<dbReference type="InterPro" id="IPR001645">
    <property type="entry name" value="Folylpolyglutamate_synth"/>
</dbReference>
<dbReference type="AlphaFoldDB" id="X1GMW5"/>
<evidence type="ECO:0000256" key="7">
    <source>
        <dbReference type="ARBA" id="ARBA00022840"/>
    </source>
</evidence>